<keyword evidence="13" id="KW-1185">Reference proteome</keyword>
<evidence type="ECO:0000256" key="5">
    <source>
        <dbReference type="ARBA" id="ARBA00022475"/>
    </source>
</evidence>
<keyword evidence="12" id="KW-0966">Cell projection</keyword>
<keyword evidence="12" id="KW-0282">Flagellum</keyword>
<evidence type="ECO:0000256" key="4">
    <source>
        <dbReference type="ARBA" id="ARBA00022448"/>
    </source>
</evidence>
<protein>
    <recommendedName>
        <fullName evidence="3">Flagellar FliJ protein</fullName>
    </recommendedName>
</protein>
<keyword evidence="7" id="KW-1005">Bacterial flagellum biogenesis</keyword>
<dbReference type="Pfam" id="PF02050">
    <property type="entry name" value="FliJ"/>
    <property type="match status" value="1"/>
</dbReference>
<name>A0ABS2NL53_9FIRM</name>
<keyword evidence="4" id="KW-0813">Transport</keyword>
<evidence type="ECO:0000313" key="13">
    <source>
        <dbReference type="Proteomes" id="UP001314796"/>
    </source>
</evidence>
<organism evidence="12 13">
    <name type="scientific">Alkaliphilus hydrothermalis</name>
    <dbReference type="NCBI Taxonomy" id="1482730"/>
    <lineage>
        <taxon>Bacteria</taxon>
        <taxon>Bacillati</taxon>
        <taxon>Bacillota</taxon>
        <taxon>Clostridia</taxon>
        <taxon>Peptostreptococcales</taxon>
        <taxon>Natronincolaceae</taxon>
        <taxon>Alkaliphilus</taxon>
    </lineage>
</organism>
<keyword evidence="8" id="KW-0653">Protein transport</keyword>
<evidence type="ECO:0000256" key="11">
    <source>
        <dbReference type="SAM" id="Coils"/>
    </source>
</evidence>
<evidence type="ECO:0000256" key="3">
    <source>
        <dbReference type="ARBA" id="ARBA00020392"/>
    </source>
</evidence>
<accession>A0ABS2NL53</accession>
<comment type="similarity">
    <text evidence="2">Belongs to the FliJ family.</text>
</comment>
<dbReference type="Proteomes" id="UP001314796">
    <property type="component" value="Unassembled WGS sequence"/>
</dbReference>
<dbReference type="Gene3D" id="1.10.287.1700">
    <property type="match status" value="1"/>
</dbReference>
<comment type="caution">
    <text evidence="12">The sequence shown here is derived from an EMBL/GenBank/DDBJ whole genome shotgun (WGS) entry which is preliminary data.</text>
</comment>
<evidence type="ECO:0000256" key="7">
    <source>
        <dbReference type="ARBA" id="ARBA00022795"/>
    </source>
</evidence>
<proteinExistence type="inferred from homology"/>
<keyword evidence="5" id="KW-1003">Cell membrane</keyword>
<keyword evidence="11" id="KW-0175">Coiled coil</keyword>
<evidence type="ECO:0000256" key="8">
    <source>
        <dbReference type="ARBA" id="ARBA00022927"/>
    </source>
</evidence>
<dbReference type="InterPro" id="IPR053716">
    <property type="entry name" value="Flag_assembly_chemotaxis_eff"/>
</dbReference>
<dbReference type="RefSeq" id="WP_204399943.1">
    <property type="nucleotide sequence ID" value="NZ_JAFBEE010000001.1"/>
</dbReference>
<keyword evidence="10" id="KW-1006">Bacterial flagellum protein export</keyword>
<evidence type="ECO:0000256" key="9">
    <source>
        <dbReference type="ARBA" id="ARBA00023136"/>
    </source>
</evidence>
<evidence type="ECO:0000256" key="10">
    <source>
        <dbReference type="ARBA" id="ARBA00023225"/>
    </source>
</evidence>
<dbReference type="NCBIfam" id="TIGR02473">
    <property type="entry name" value="flagell_FliJ"/>
    <property type="match status" value="1"/>
</dbReference>
<dbReference type="InterPro" id="IPR012823">
    <property type="entry name" value="Flagell_FliJ"/>
</dbReference>
<reference evidence="12 13" key="1">
    <citation type="submission" date="2021-01" db="EMBL/GenBank/DDBJ databases">
        <title>Genomic Encyclopedia of Type Strains, Phase IV (KMG-IV): sequencing the most valuable type-strain genomes for metagenomic binning, comparative biology and taxonomic classification.</title>
        <authorList>
            <person name="Goeker M."/>
        </authorList>
    </citation>
    <scope>NUCLEOTIDE SEQUENCE [LARGE SCALE GENOMIC DNA]</scope>
    <source>
        <strain evidence="12 13">DSM 25890</strain>
    </source>
</reference>
<dbReference type="EMBL" id="JAFBEE010000001">
    <property type="protein sequence ID" value="MBM7613658.1"/>
    <property type="molecule type" value="Genomic_DNA"/>
</dbReference>
<evidence type="ECO:0000256" key="2">
    <source>
        <dbReference type="ARBA" id="ARBA00010004"/>
    </source>
</evidence>
<evidence type="ECO:0000313" key="12">
    <source>
        <dbReference type="EMBL" id="MBM7613658.1"/>
    </source>
</evidence>
<comment type="subcellular location">
    <subcellularLocation>
        <location evidence="1">Cell membrane</location>
        <topology evidence="1">Peripheral membrane protein</topology>
        <orientation evidence="1">Cytoplasmic side</orientation>
    </subcellularLocation>
</comment>
<keyword evidence="9" id="KW-0472">Membrane</keyword>
<sequence>MARRFSYRFETILNLKEKNEENEKNNLGIATKSLLQEEEHLTSLLQRRHEVASEIRINSQKKLQIRDLQHYALKLEFIDGQINQQRTNVNQWENKVDQCRLQLMEAKKQTKIFNRIKEKDFEDHHYMELKDEEMFIDQLVSFKAACK</sequence>
<feature type="coiled-coil region" evidence="11">
    <location>
        <begin position="75"/>
        <end position="109"/>
    </location>
</feature>
<keyword evidence="12" id="KW-0969">Cilium</keyword>
<evidence type="ECO:0000256" key="1">
    <source>
        <dbReference type="ARBA" id="ARBA00004413"/>
    </source>
</evidence>
<keyword evidence="6" id="KW-0145">Chemotaxis</keyword>
<gene>
    <name evidence="12" type="ORF">JOC73_000166</name>
</gene>
<evidence type="ECO:0000256" key="6">
    <source>
        <dbReference type="ARBA" id="ARBA00022500"/>
    </source>
</evidence>